<dbReference type="EMBL" id="AP027041">
    <property type="protein sequence ID" value="BDU16821.1"/>
    <property type="molecule type" value="Genomic_DNA"/>
</dbReference>
<protein>
    <submittedName>
        <fullName evidence="2">Uncharacterized protein</fullName>
    </submittedName>
</protein>
<organism evidence="2 3">
    <name type="scientific">Lysobacter auxotrophicus</name>
    <dbReference type="NCBI Taxonomy" id="2992573"/>
    <lineage>
        <taxon>Bacteria</taxon>
        <taxon>Pseudomonadati</taxon>
        <taxon>Pseudomonadota</taxon>
        <taxon>Gammaproteobacteria</taxon>
        <taxon>Lysobacterales</taxon>
        <taxon>Lysobacteraceae</taxon>
        <taxon>Lysobacter</taxon>
    </lineage>
</organism>
<evidence type="ECO:0000313" key="3">
    <source>
        <dbReference type="Proteomes" id="UP001317822"/>
    </source>
</evidence>
<feature type="chain" id="PRO_5045863063" evidence="1">
    <location>
        <begin position="22"/>
        <end position="231"/>
    </location>
</feature>
<proteinExistence type="predicted"/>
<name>A0ABM8DE19_9GAMM</name>
<keyword evidence="1" id="KW-0732">Signal</keyword>
<dbReference type="Proteomes" id="UP001317822">
    <property type="component" value="Chromosome"/>
</dbReference>
<accession>A0ABM8DE19</accession>
<gene>
    <name evidence="2" type="ORF">LA521A_20220</name>
</gene>
<feature type="signal peptide" evidence="1">
    <location>
        <begin position="1"/>
        <end position="21"/>
    </location>
</feature>
<reference evidence="2 3" key="1">
    <citation type="journal article" date="2023" name="Int. J. Syst. Evol. Microbiol.">
        <title>Physiological and genomic analyses of cobalamin (vitamin B12)-auxotrophy of Lysobacter auxotrophicus sp. nov., a methionine-auxotrophic chitinolytic bacterium isolated from chitin-treated soil.</title>
        <authorList>
            <person name="Saito A."/>
            <person name="Dohra H."/>
            <person name="Hamada M."/>
            <person name="Moriuchi R."/>
            <person name="Kotsuchibashi Y."/>
            <person name="Mori K."/>
        </authorList>
    </citation>
    <scope>NUCLEOTIDE SEQUENCE [LARGE SCALE GENOMIC DNA]</scope>
    <source>
        <strain evidence="2 3">5-21a</strain>
    </source>
</reference>
<evidence type="ECO:0000256" key="1">
    <source>
        <dbReference type="SAM" id="SignalP"/>
    </source>
</evidence>
<evidence type="ECO:0000313" key="2">
    <source>
        <dbReference type="EMBL" id="BDU16821.1"/>
    </source>
</evidence>
<sequence>MVRRLSLLLIGLCVWSAPALSNEPVATIPATTRALPPASASRAMDRAALEKAIAGTVVAALSERFGGRAVEAKFDDLHAQPLDAQQRLIRGEGGMRFAGETGWIGFRFASRYDDFLGQAGWPELEVGIGGDGRLIPNDSLALTQLEDRMADTLQRELGMTSVRMQLDRVETVEMASHYLGMEARGLADFGRDGSSEVRVHALYDRRDGAWLQMEYQLGPEAAQTASLAPSP</sequence>
<keyword evidence="3" id="KW-1185">Reference proteome</keyword>
<dbReference type="RefSeq" id="WP_281778806.1">
    <property type="nucleotide sequence ID" value="NZ_AP027041.1"/>
</dbReference>